<evidence type="ECO:0000313" key="1">
    <source>
        <dbReference type="EMBL" id="KAK7882191.1"/>
    </source>
</evidence>
<dbReference type="Proteomes" id="UP001460270">
    <property type="component" value="Unassembled WGS sequence"/>
</dbReference>
<organism evidence="1 2">
    <name type="scientific">Mugilogobius chulae</name>
    <name type="common">yellowstripe goby</name>
    <dbReference type="NCBI Taxonomy" id="88201"/>
    <lineage>
        <taxon>Eukaryota</taxon>
        <taxon>Metazoa</taxon>
        <taxon>Chordata</taxon>
        <taxon>Craniata</taxon>
        <taxon>Vertebrata</taxon>
        <taxon>Euteleostomi</taxon>
        <taxon>Actinopterygii</taxon>
        <taxon>Neopterygii</taxon>
        <taxon>Teleostei</taxon>
        <taxon>Neoteleostei</taxon>
        <taxon>Acanthomorphata</taxon>
        <taxon>Gobiaria</taxon>
        <taxon>Gobiiformes</taxon>
        <taxon>Gobioidei</taxon>
        <taxon>Gobiidae</taxon>
        <taxon>Gobionellinae</taxon>
        <taxon>Mugilogobius</taxon>
    </lineage>
</organism>
<evidence type="ECO:0000313" key="2">
    <source>
        <dbReference type="Proteomes" id="UP001460270"/>
    </source>
</evidence>
<reference evidence="2" key="1">
    <citation type="submission" date="2024-04" db="EMBL/GenBank/DDBJ databases">
        <title>Salinicola lusitanus LLJ914,a marine bacterium isolated from the Okinawa Trough.</title>
        <authorList>
            <person name="Li J."/>
        </authorList>
    </citation>
    <scope>NUCLEOTIDE SEQUENCE [LARGE SCALE GENOMIC DNA]</scope>
</reference>
<protein>
    <submittedName>
        <fullName evidence="1">Uncharacterized protein</fullName>
    </submittedName>
</protein>
<comment type="caution">
    <text evidence="1">The sequence shown here is derived from an EMBL/GenBank/DDBJ whole genome shotgun (WGS) entry which is preliminary data.</text>
</comment>
<dbReference type="AlphaFoldDB" id="A0AAW0MZX3"/>
<name>A0AAW0MZX3_9GOBI</name>
<accession>A0AAW0MZX3</accession>
<sequence length="99" mass="10987">MATASSPGVRCDLYGLLFLPDIVVVDVAKPSNGNIRRKEHEKLEKYQGLREELEKARKVKATVVPVVICAVTPKHEEWLQKIPGNTSDISVQNSGVEFN</sequence>
<gene>
    <name evidence="1" type="ORF">WMY93_028365</name>
</gene>
<dbReference type="EMBL" id="JBBPFD010000021">
    <property type="protein sequence ID" value="KAK7882191.1"/>
    <property type="molecule type" value="Genomic_DNA"/>
</dbReference>
<keyword evidence="2" id="KW-1185">Reference proteome</keyword>
<proteinExistence type="predicted"/>